<dbReference type="PROSITE" id="PS00690">
    <property type="entry name" value="DEAH_ATP_HELICASE"/>
    <property type="match status" value="1"/>
</dbReference>
<dbReference type="Pfam" id="PF00270">
    <property type="entry name" value="DEAD"/>
    <property type="match status" value="1"/>
</dbReference>
<dbReference type="Pfam" id="PF00271">
    <property type="entry name" value="Helicase_C"/>
    <property type="match status" value="1"/>
</dbReference>
<dbReference type="PANTHER" id="PTHR18934">
    <property type="entry name" value="ATP-DEPENDENT RNA HELICASE"/>
    <property type="match status" value="1"/>
</dbReference>
<feature type="domain" description="Helicase ATP-binding" evidence="6">
    <location>
        <begin position="216"/>
        <end position="385"/>
    </location>
</feature>
<dbReference type="Proteomes" id="UP000717585">
    <property type="component" value="Unassembled WGS sequence"/>
</dbReference>
<sequence length="976" mass="107673">MQEVDAKITAMRDLMKLRARRARSEKRKAFHNLLSEVGEHALPTDQYELLYTDNHGQKMTKKERADHERRIASHQREQLGLNKRARTDAEPPALPEYLFEKPQNEPREISEEDLEEYESTDSESDGQTAPAVLWPETARELKHPEWNARMDAVERDEHGHAVISHGRKLDSVKLGDTFQHKLREDLEKYMIPRDIDSEAEQARMKLDVVMGETNITRALDEHDVVVLTSETGSGKSTQVPQILFEAGYAANGMIGVTEPRRVAAISLARRVKAEMALCTQPDLVGHSVRFDKSLSDQTRILYATDGVVRQMALSAPLLPQFSVVVVDEAHERTVMTDTLIGFLVRAIQARKEAGMPHLKVVIMSATIQEEVFKTVFAAHGATVACVSIVPAKNPHKVVVKPPATLNNEKLNFGDSLEKLKELQARPREFSGWVADAVSSIVAKKVRDRSRGADDPTYVPKTILAFLPGQGEILEAIILTAEKLGAEGDEGAFDETMEDSDDETETPTPAGRLIRTRQARAELLPLYGTLRPGQQDRVFAQPALVDGVAAARVVFATNIAETSLTIPDVDLVVDSGVEKRAVFDPLSERTELKLVKISRMSVEQRKGRTGRTCNGEVIHMYADYQIDRMEPAPPAQVEHSSLLDTVVLLRALRIRPEEFAFPGGVPSGLAAASETLDNLLAIVSLGKKASAQSAEEKAKVKRMKRAVVKRVAAFPIKPRAALFISVVVSSITRESNAAKLDYLRAALTLAAVLAVDKRPETLWCGVSDSKRAEYLAAGLVDERSDHLTIAQIVESAASNPHPADLLVREILNVRAQLVRVAVDQHAVVLPKLGEVTDDPAALARALALTPPNNLLKDGSRGFKAMLRGLILCTFRDTVAVRGKKTQADWTYRFSRIDGHRFVRIHNSSPLAGLAKESGDALPKYVTTDPTSVFAPNKAVFLNMVTVVDKAQVEKYCDARLVKALRKEVGVDPKKHRG</sequence>
<dbReference type="EMBL" id="JAHDYR010000007">
    <property type="protein sequence ID" value="KAG9396242.1"/>
    <property type="molecule type" value="Genomic_DNA"/>
</dbReference>
<name>A0A8J6BAL8_9EUKA</name>
<dbReference type="PROSITE" id="PS51194">
    <property type="entry name" value="HELICASE_CTER"/>
    <property type="match status" value="1"/>
</dbReference>
<dbReference type="Gene3D" id="3.40.50.300">
    <property type="entry name" value="P-loop containing nucleotide triphosphate hydrolases"/>
    <property type="match status" value="2"/>
</dbReference>
<feature type="compositionally biased region" description="Acidic residues" evidence="5">
    <location>
        <begin position="110"/>
        <end position="124"/>
    </location>
</feature>
<evidence type="ECO:0000313" key="9">
    <source>
        <dbReference type="Proteomes" id="UP000717585"/>
    </source>
</evidence>
<dbReference type="AlphaFoldDB" id="A0A8J6BAL8"/>
<dbReference type="SUPFAM" id="SSF52540">
    <property type="entry name" value="P-loop containing nucleoside triphosphate hydrolases"/>
    <property type="match status" value="1"/>
</dbReference>
<dbReference type="GO" id="GO:0016787">
    <property type="term" value="F:hydrolase activity"/>
    <property type="evidence" value="ECO:0007669"/>
    <property type="project" value="UniProtKB-KW"/>
</dbReference>
<evidence type="ECO:0000256" key="4">
    <source>
        <dbReference type="ARBA" id="ARBA00022840"/>
    </source>
</evidence>
<dbReference type="InterPro" id="IPR002464">
    <property type="entry name" value="DNA/RNA_helicase_DEAH_CS"/>
</dbReference>
<accession>A0A8J6BAL8</accession>
<evidence type="ECO:0000313" key="8">
    <source>
        <dbReference type="EMBL" id="KAG9396242.1"/>
    </source>
</evidence>
<feature type="compositionally biased region" description="Basic and acidic residues" evidence="5">
    <location>
        <begin position="98"/>
        <end position="109"/>
    </location>
</feature>
<keyword evidence="2" id="KW-0378">Hydrolase</keyword>
<evidence type="ECO:0000256" key="2">
    <source>
        <dbReference type="ARBA" id="ARBA00022801"/>
    </source>
</evidence>
<dbReference type="InterPro" id="IPR027417">
    <property type="entry name" value="P-loop_NTPase"/>
</dbReference>
<feature type="domain" description="Helicase C-terminal" evidence="7">
    <location>
        <begin position="472"/>
        <end position="652"/>
    </location>
</feature>
<dbReference type="SMART" id="SM00487">
    <property type="entry name" value="DEXDc"/>
    <property type="match status" value="1"/>
</dbReference>
<dbReference type="GO" id="GO:0005524">
    <property type="term" value="F:ATP binding"/>
    <property type="evidence" value="ECO:0007669"/>
    <property type="project" value="UniProtKB-KW"/>
</dbReference>
<dbReference type="CDD" id="cd18791">
    <property type="entry name" value="SF2_C_RHA"/>
    <property type="match status" value="1"/>
</dbReference>
<evidence type="ECO:0000259" key="6">
    <source>
        <dbReference type="PROSITE" id="PS51192"/>
    </source>
</evidence>
<protein>
    <submittedName>
        <fullName evidence="8">DEAD/DEAH box helicase</fullName>
    </submittedName>
</protein>
<reference evidence="8" key="1">
    <citation type="submission" date="2021-05" db="EMBL/GenBank/DDBJ databases">
        <title>A free-living protist that lacks canonical eukaryotic 1 DNA replication and segregation systems.</title>
        <authorList>
            <person name="Salas-Leiva D.E."/>
            <person name="Tromer E.C."/>
            <person name="Curtis B.A."/>
            <person name="Jerlstrom-Hultqvist J."/>
            <person name="Kolisko M."/>
            <person name="Yi Z."/>
            <person name="Salas-Leiva J.S."/>
            <person name="Gallot-Lavallee L."/>
            <person name="Kops G.J.P.L."/>
            <person name="Archibald J.M."/>
            <person name="Simpson A.G.B."/>
            <person name="Roger A.J."/>
        </authorList>
    </citation>
    <scope>NUCLEOTIDE SEQUENCE</scope>
    <source>
        <strain evidence="8">BICM</strain>
    </source>
</reference>
<dbReference type="OrthoDB" id="10253254at2759"/>
<keyword evidence="1" id="KW-0547">Nucleotide-binding</keyword>
<dbReference type="GO" id="GO:0003723">
    <property type="term" value="F:RNA binding"/>
    <property type="evidence" value="ECO:0007669"/>
    <property type="project" value="TreeGrafter"/>
</dbReference>
<dbReference type="PROSITE" id="PS51192">
    <property type="entry name" value="HELICASE_ATP_BIND_1"/>
    <property type="match status" value="1"/>
</dbReference>
<keyword evidence="3 8" id="KW-0347">Helicase</keyword>
<feature type="region of interest" description="Disordered" evidence="5">
    <location>
        <begin position="56"/>
        <end position="128"/>
    </location>
</feature>
<dbReference type="GO" id="GO:0004386">
    <property type="term" value="F:helicase activity"/>
    <property type="evidence" value="ECO:0007669"/>
    <property type="project" value="UniProtKB-KW"/>
</dbReference>
<proteinExistence type="predicted"/>
<comment type="caution">
    <text evidence="8">The sequence shown here is derived from an EMBL/GenBank/DDBJ whole genome shotgun (WGS) entry which is preliminary data.</text>
</comment>
<evidence type="ECO:0000256" key="1">
    <source>
        <dbReference type="ARBA" id="ARBA00022741"/>
    </source>
</evidence>
<evidence type="ECO:0000259" key="7">
    <source>
        <dbReference type="PROSITE" id="PS51194"/>
    </source>
</evidence>
<dbReference type="InterPro" id="IPR001650">
    <property type="entry name" value="Helicase_C-like"/>
</dbReference>
<keyword evidence="4" id="KW-0067">ATP-binding</keyword>
<organism evidence="8 9">
    <name type="scientific">Carpediemonas membranifera</name>
    <dbReference type="NCBI Taxonomy" id="201153"/>
    <lineage>
        <taxon>Eukaryota</taxon>
        <taxon>Metamonada</taxon>
        <taxon>Carpediemonas-like organisms</taxon>
        <taxon>Carpediemonas</taxon>
    </lineage>
</organism>
<evidence type="ECO:0000256" key="3">
    <source>
        <dbReference type="ARBA" id="ARBA00022806"/>
    </source>
</evidence>
<keyword evidence="9" id="KW-1185">Reference proteome</keyword>
<dbReference type="PANTHER" id="PTHR18934:SF91">
    <property type="entry name" value="PRE-MRNA-SPLICING FACTOR ATP-DEPENDENT RNA HELICASE PRP16"/>
    <property type="match status" value="1"/>
</dbReference>
<feature type="compositionally biased region" description="Basic and acidic residues" evidence="5">
    <location>
        <begin position="60"/>
        <end position="77"/>
    </location>
</feature>
<evidence type="ECO:0000256" key="5">
    <source>
        <dbReference type="SAM" id="MobiDB-lite"/>
    </source>
</evidence>
<dbReference type="SMART" id="SM00490">
    <property type="entry name" value="HELICc"/>
    <property type="match status" value="1"/>
</dbReference>
<gene>
    <name evidence="8" type="ORF">J8273_2594</name>
</gene>
<dbReference type="InterPro" id="IPR011545">
    <property type="entry name" value="DEAD/DEAH_box_helicase_dom"/>
</dbReference>
<dbReference type="InterPro" id="IPR014001">
    <property type="entry name" value="Helicase_ATP-bd"/>
</dbReference>